<dbReference type="EMBL" id="MG488277">
    <property type="protein sequence ID" value="ATW57753.1"/>
    <property type="molecule type" value="Genomic_DNA"/>
</dbReference>
<dbReference type="Pfam" id="PF26212">
    <property type="entry name" value="Phage_T7_Gp15"/>
    <property type="match status" value="1"/>
</dbReference>
<evidence type="ECO:0000313" key="2">
    <source>
        <dbReference type="EMBL" id="ATW57753.1"/>
    </source>
</evidence>
<dbReference type="RefSeq" id="YP_009795841.1">
    <property type="nucleotide sequence ID" value="NC_047895.1"/>
</dbReference>
<keyword evidence="1" id="KW-1171">Viral genome ejection through host cell envelope</keyword>
<dbReference type="GO" id="GO:0099002">
    <property type="term" value="P:symbiont genome ejection through host cell envelope, short tail mechanism"/>
    <property type="evidence" value="ECO:0007669"/>
    <property type="project" value="UniProtKB-UniRule"/>
</dbReference>
<keyword evidence="3" id="KW-1185">Reference proteome</keyword>
<comment type="similarity">
    <text evidence="1">Belongs to the T7virus internal virion protein gp15 family.</text>
</comment>
<comment type="subcellular location">
    <subcellularLocation>
        <location evidence="1">Virion</location>
    </subcellularLocation>
    <subcellularLocation>
        <location evidence="1">Host periplasm</location>
    </subcellularLocation>
    <text evidence="1">The gp15-gp16 complex spans the periplasm and the cytoplasmic membrane.</text>
</comment>
<organism evidence="2 3">
    <name type="scientific">Escherichia phage EG1</name>
    <dbReference type="NCBI Taxonomy" id="2053563"/>
    <lineage>
        <taxon>Viruses</taxon>
        <taxon>Duplodnaviria</taxon>
        <taxon>Heunggongvirae</taxon>
        <taxon>Uroviricota</taxon>
        <taxon>Caudoviricetes</taxon>
        <taxon>Autographivirales</taxon>
        <taxon>Autotranscriptaviridae</taxon>
        <taxon>Studiervirinae</taxon>
        <taxon>Teseptimavirus</taxon>
        <taxon>Teseptimavirus EG1</taxon>
    </lineage>
</organism>
<keyword evidence="1" id="KW-1244">Viral short tail ejection system</keyword>
<reference evidence="2 3" key="1">
    <citation type="submission" date="2017-11" db="EMBL/GenBank/DDBJ databases">
        <title>Escherichia phage EG1, complete genome.</title>
        <authorList>
            <consortium name="Key Laboratory of Pathogen Biology of Jiangsu Province"/>
            <person name="Gu Y."/>
            <person name="Liu X."/>
        </authorList>
    </citation>
    <scope>NUCLEOTIDE SEQUENCE [LARGE SCALE GENOMIC DNA]</scope>
</reference>
<evidence type="ECO:0000313" key="3">
    <source>
        <dbReference type="Proteomes" id="UP000240372"/>
    </source>
</evidence>
<dbReference type="KEGG" id="vg:54986207"/>
<dbReference type="GO" id="GO:0044229">
    <property type="term" value="C:host cell periplasmic space"/>
    <property type="evidence" value="ECO:0007669"/>
    <property type="project" value="UniProtKB-SubCell"/>
</dbReference>
<dbReference type="HAMAP" id="MF_04122">
    <property type="entry name" value="GP15_T7"/>
    <property type="match status" value="1"/>
</dbReference>
<dbReference type="InterPro" id="IPR038993">
    <property type="entry name" value="Gp15"/>
</dbReference>
<evidence type="ECO:0000256" key="1">
    <source>
        <dbReference type="HAMAP-Rule" id="MF_04122"/>
    </source>
</evidence>
<dbReference type="GeneID" id="54986207"/>
<comment type="subunit">
    <text evidence="1">Homooctamer. Interacts with gp16; after ejection the gp15-gp16 complex composed of a gp15 octamer and a gp16 tetramer probably binds both the viral DNA and the host inner membrane. Interacts with gp14.</text>
</comment>
<name>A0A2H4P6D2_9CAUD</name>
<proteinExistence type="inferred from homology"/>
<keyword evidence="1" id="KW-0946">Virion</keyword>
<dbReference type="Proteomes" id="UP000240372">
    <property type="component" value="Segment"/>
</dbReference>
<accession>A0A2H4P6D2</accession>
<protein>
    <recommendedName>
        <fullName evidence="1">Internal virion protein gp15</fullName>
    </recommendedName>
</protein>
<keyword evidence="1" id="KW-1160">Virus entry into host cell</keyword>
<keyword evidence="1" id="KW-1049">Host periplasm</keyword>
<dbReference type="GO" id="GO:0044423">
    <property type="term" value="C:virion component"/>
    <property type="evidence" value="ECO:0007669"/>
    <property type="project" value="UniProtKB-KW"/>
</dbReference>
<keyword evidence="1" id="KW-1162">Viral penetration into host cytoplasm</keyword>
<comment type="function">
    <text evidence="1">Component of the cylindrical core that assembles on the inner surface of the capsid during capsid formation and plays a role in viral DNA ejection into the host cell. The inner core is composed of stacked rings of gp14, gp15 and gp16 proteins. Following binding to the host cell surface, the internal core is disassembled and gp15 is ejected along with gp14 and gp16 into the infected cell. Gp15 probably remains associated with gp16. The gp15-gp16 complex binds to both the viral DNA and the host inner membrane, probably escorting the leading end of the genome through the periplasm and controlling the extend of DNA translocated into the host cell.</text>
</comment>
<sequence length="753" mass="84565">MSKIESALQAAQPGLSRLRSGAGGMGYRAATTQAEQPRSSLLDSIGRFAKAGADMYTAKEQRARDLADERSNEIIRKLTPEQRREALNNGTLLYQDDPYAMEALRVKTGRNAAYLVDDDVMQKVKEGVFRTREEMEQYRHSRLQEGAKAYAEQFGIDPEDADYQRGFNGDITERNISLYGAHDSFLSQQAQKGAVINSRVELNGVLQDPDMLRRPDSADFFESYISNGLVTGSIPSDAQATQLISQAFSDASNRAGGADFLMRVGDKKVTLNGATTTYKELMGEEQWNALMVTAQRAQYDNDAKLNEKFQLDVNSALFVDDPRVGWEKLQGIKAELDKYQPGEQMTPQRATLIEAQKQLRAKMVEWTKNEAKALDEAQKADNKFRVIDAQYQKRINGEWVSTDFKDLPTNENTGEFKHSDIVNYANKKLADIDAMDIPDGAKDRLKLQYLQSDSKDGPFRTAIGTMVQDAAQEWSSSVMNGKLSDKTPAMDALRRIRNADPYLIASLYPEQAELFLTMDLADRQGVDVQELIDADRQIATRSKEQRFEDDIAFEKSLNDSKVPEIVNMPTELRGLARKIYDSVKYRTNNVNMAMTEMQKFLKESTTTFTDDSSDSDEVIGVIPRNYLQVTDDPKSWEKGKEIIDAAIKGIIAANPSMAADKMTVSVIGKSIYIMPTTGTGPRVRYDKEMLSKVWKDTQERLAVEAVEKARDKAIKDATKRAPIVAATKAREAAAKRVREKRKQTPKFIYGRKE</sequence>